<dbReference type="InterPro" id="IPR057282">
    <property type="entry name" value="RETREG1-3-like_RHD"/>
</dbReference>
<feature type="transmembrane region" description="Helical" evidence="5">
    <location>
        <begin position="168"/>
        <end position="184"/>
    </location>
</feature>
<evidence type="ECO:0000256" key="4">
    <source>
        <dbReference type="ARBA" id="ARBA00023136"/>
    </source>
</evidence>
<dbReference type="PANTHER" id="PTHR20952">
    <property type="entry name" value="ADP-RIBOSYLATION-LIKE FACTOR 6-INTERACTING PROTEIN"/>
    <property type="match status" value="1"/>
</dbReference>
<protein>
    <recommendedName>
        <fullName evidence="6">RETREG1-3/ARL6IP-like N-terminal reticulon-homology domain-containing protein</fullName>
    </recommendedName>
</protein>
<keyword evidence="3 5" id="KW-1133">Transmembrane helix</keyword>
<name>A0A8B6GE75_MYTGA</name>
<feature type="transmembrane region" description="Helical" evidence="5">
    <location>
        <begin position="146"/>
        <end position="162"/>
    </location>
</feature>
<dbReference type="GO" id="GO:0005783">
    <property type="term" value="C:endoplasmic reticulum"/>
    <property type="evidence" value="ECO:0007669"/>
    <property type="project" value="UniProtKB-ARBA"/>
</dbReference>
<dbReference type="InterPro" id="IPR052114">
    <property type="entry name" value="ER_autophagy_membrane_reg"/>
</dbReference>
<feature type="transmembrane region" description="Helical" evidence="5">
    <location>
        <begin position="54"/>
        <end position="74"/>
    </location>
</feature>
<sequence length="215" mass="24997">MLIINKSEMAEFNDMGNEMEQNNSARLERIKKDLEGWKEVLLPLNGLINWEKPYHPPIIVGLSTFVFFLIWYFQPSILTTFSLIGLAIILIDFLVPMVGPTLMSSRWTGREERQYEDVCIRMLNAKTHFSNFYEAMVDLKTNRPKMYFIIIMGTLISFAWIGCKMDNLLMTYFLLNLIMLVPGIRRNGILQKYFGRLGNAIKSLIQGRVKKLKSN</sequence>
<dbReference type="EMBL" id="UYJE01008292">
    <property type="protein sequence ID" value="VDI62762.1"/>
    <property type="molecule type" value="Genomic_DNA"/>
</dbReference>
<evidence type="ECO:0000259" key="6">
    <source>
        <dbReference type="Pfam" id="PF24456"/>
    </source>
</evidence>
<dbReference type="OrthoDB" id="6416122at2759"/>
<keyword evidence="8" id="KW-1185">Reference proteome</keyword>
<reference evidence="7" key="1">
    <citation type="submission" date="2018-11" db="EMBL/GenBank/DDBJ databases">
        <authorList>
            <person name="Alioto T."/>
            <person name="Alioto T."/>
        </authorList>
    </citation>
    <scope>NUCLEOTIDE SEQUENCE</scope>
</reference>
<feature type="transmembrane region" description="Helical" evidence="5">
    <location>
        <begin position="80"/>
        <end position="103"/>
    </location>
</feature>
<keyword evidence="4 5" id="KW-0472">Membrane</keyword>
<feature type="domain" description="RETREG1-3/ARL6IP-like N-terminal reticulon-homology" evidence="6">
    <location>
        <begin position="37"/>
        <end position="203"/>
    </location>
</feature>
<keyword evidence="2 5" id="KW-0812">Transmembrane</keyword>
<comment type="subcellular location">
    <subcellularLocation>
        <location evidence="1">Membrane</location>
        <topology evidence="1">Multi-pass membrane protein</topology>
    </subcellularLocation>
</comment>
<evidence type="ECO:0000256" key="3">
    <source>
        <dbReference type="ARBA" id="ARBA00022989"/>
    </source>
</evidence>
<dbReference type="Pfam" id="PF24456">
    <property type="entry name" value="RHD_RETREG1-3"/>
    <property type="match status" value="1"/>
</dbReference>
<gene>
    <name evidence="7" type="ORF">MGAL_10B037416</name>
</gene>
<dbReference type="CDD" id="cd22559">
    <property type="entry name" value="Arl6IP1"/>
    <property type="match status" value="1"/>
</dbReference>
<evidence type="ECO:0000256" key="1">
    <source>
        <dbReference type="ARBA" id="ARBA00004141"/>
    </source>
</evidence>
<proteinExistence type="predicted"/>
<dbReference type="GO" id="GO:0016020">
    <property type="term" value="C:membrane"/>
    <property type="evidence" value="ECO:0007669"/>
    <property type="project" value="UniProtKB-SubCell"/>
</dbReference>
<dbReference type="AlphaFoldDB" id="A0A8B6GE75"/>
<dbReference type="PANTHER" id="PTHR20952:SF0">
    <property type="entry name" value="ADP-RIBOSYLATION FACTOR-LIKE PROTEIN 6-INTERACTING PROTEIN 1"/>
    <property type="match status" value="1"/>
</dbReference>
<comment type="caution">
    <text evidence="7">The sequence shown here is derived from an EMBL/GenBank/DDBJ whole genome shotgun (WGS) entry which is preliminary data.</text>
</comment>
<organism evidence="7 8">
    <name type="scientific">Mytilus galloprovincialis</name>
    <name type="common">Mediterranean mussel</name>
    <dbReference type="NCBI Taxonomy" id="29158"/>
    <lineage>
        <taxon>Eukaryota</taxon>
        <taxon>Metazoa</taxon>
        <taxon>Spiralia</taxon>
        <taxon>Lophotrochozoa</taxon>
        <taxon>Mollusca</taxon>
        <taxon>Bivalvia</taxon>
        <taxon>Autobranchia</taxon>
        <taxon>Pteriomorphia</taxon>
        <taxon>Mytilida</taxon>
        <taxon>Mytiloidea</taxon>
        <taxon>Mytilidae</taxon>
        <taxon>Mytilinae</taxon>
        <taxon>Mytilus</taxon>
    </lineage>
</organism>
<accession>A0A8B6GE75</accession>
<dbReference type="Proteomes" id="UP000596742">
    <property type="component" value="Unassembled WGS sequence"/>
</dbReference>
<evidence type="ECO:0000256" key="2">
    <source>
        <dbReference type="ARBA" id="ARBA00022692"/>
    </source>
</evidence>
<evidence type="ECO:0000313" key="8">
    <source>
        <dbReference type="Proteomes" id="UP000596742"/>
    </source>
</evidence>
<evidence type="ECO:0000256" key="5">
    <source>
        <dbReference type="SAM" id="Phobius"/>
    </source>
</evidence>
<evidence type="ECO:0000313" key="7">
    <source>
        <dbReference type="EMBL" id="VDI62762.1"/>
    </source>
</evidence>